<dbReference type="PROSITE" id="PS51471">
    <property type="entry name" value="FE2OG_OXY"/>
    <property type="match status" value="1"/>
</dbReference>
<evidence type="ECO:0000313" key="2">
    <source>
        <dbReference type="EMBL" id="CAI4005344.1"/>
    </source>
</evidence>
<keyword evidence="4" id="KW-0560">Oxidoreductase</keyword>
<name>A0A9P1D7M0_9DINO</name>
<feature type="domain" description="Fe2OG dioxygenase" evidence="1">
    <location>
        <begin position="17"/>
        <end position="104"/>
    </location>
</feature>
<keyword evidence="5" id="KW-1185">Reference proteome</keyword>
<dbReference type="Gene3D" id="2.60.120.590">
    <property type="entry name" value="Alpha-ketoglutarate-dependent dioxygenase AlkB-like"/>
    <property type="match status" value="1"/>
</dbReference>
<dbReference type="InterPro" id="IPR005123">
    <property type="entry name" value="Oxoglu/Fe-dep_dioxygenase_dom"/>
</dbReference>
<reference evidence="3" key="2">
    <citation type="submission" date="2024-04" db="EMBL/GenBank/DDBJ databases">
        <authorList>
            <person name="Chen Y."/>
            <person name="Shah S."/>
            <person name="Dougan E. K."/>
            <person name="Thang M."/>
            <person name="Chan C."/>
        </authorList>
    </citation>
    <scope>NUCLEOTIDE SEQUENCE [LARGE SCALE GENOMIC DNA]</scope>
</reference>
<dbReference type="SUPFAM" id="SSF51197">
    <property type="entry name" value="Clavaminate synthase-like"/>
    <property type="match status" value="1"/>
</dbReference>
<evidence type="ECO:0000313" key="5">
    <source>
        <dbReference type="Proteomes" id="UP001152797"/>
    </source>
</evidence>
<protein>
    <submittedName>
        <fullName evidence="4">Alpha-ketoglutarate-dependent dioxygenase alkB homolog 3 (Alkylated DNA repair protein alkB homolog 3) (MAbh3)</fullName>
    </submittedName>
</protein>
<dbReference type="EMBL" id="CAMXCT020003607">
    <property type="protein sequence ID" value="CAL1158719.1"/>
    <property type="molecule type" value="Genomic_DNA"/>
</dbReference>
<accession>A0A9P1D7M0</accession>
<dbReference type="EMBL" id="CAMXCT030003607">
    <property type="protein sequence ID" value="CAL4792656.1"/>
    <property type="molecule type" value="Genomic_DNA"/>
</dbReference>
<dbReference type="EMBL" id="CAMXCT010003607">
    <property type="protein sequence ID" value="CAI4005344.1"/>
    <property type="molecule type" value="Genomic_DNA"/>
</dbReference>
<evidence type="ECO:0000313" key="4">
    <source>
        <dbReference type="EMBL" id="CAL4792656.1"/>
    </source>
</evidence>
<feature type="non-terminal residue" evidence="2">
    <location>
        <position position="104"/>
    </location>
</feature>
<dbReference type="OrthoDB" id="545910at2759"/>
<reference evidence="2" key="1">
    <citation type="submission" date="2022-10" db="EMBL/GenBank/DDBJ databases">
        <authorList>
            <person name="Chen Y."/>
            <person name="Dougan E. K."/>
            <person name="Chan C."/>
            <person name="Rhodes N."/>
            <person name="Thang M."/>
        </authorList>
    </citation>
    <scope>NUCLEOTIDE SEQUENCE</scope>
</reference>
<evidence type="ECO:0000313" key="3">
    <source>
        <dbReference type="EMBL" id="CAL1158719.1"/>
    </source>
</evidence>
<dbReference type="InterPro" id="IPR027450">
    <property type="entry name" value="AlkB-like"/>
</dbReference>
<keyword evidence="4" id="KW-0223">Dioxygenase</keyword>
<dbReference type="Proteomes" id="UP001152797">
    <property type="component" value="Unassembled WGS sequence"/>
</dbReference>
<dbReference type="InterPro" id="IPR032854">
    <property type="entry name" value="ALKBH3"/>
</dbReference>
<dbReference type="GO" id="GO:0006307">
    <property type="term" value="P:DNA alkylation repair"/>
    <property type="evidence" value="ECO:0007669"/>
    <property type="project" value="InterPro"/>
</dbReference>
<dbReference type="Pfam" id="PF13532">
    <property type="entry name" value="2OG-FeII_Oxy_2"/>
    <property type="match status" value="1"/>
</dbReference>
<dbReference type="PANTHER" id="PTHR31212:SF4">
    <property type="entry name" value="ALPHA-KETOGLUTARATE-DEPENDENT DIOXYGENASE ALKB HOMOLOG 3"/>
    <property type="match status" value="1"/>
</dbReference>
<comment type="caution">
    <text evidence="2">The sequence shown here is derived from an EMBL/GenBank/DDBJ whole genome shotgun (WGS) entry which is preliminary data.</text>
</comment>
<dbReference type="PANTHER" id="PTHR31212">
    <property type="entry name" value="ALPHA-KETOGLUTARATE-DEPENDENT DIOXYGENASE ALKB HOMOLOG 3"/>
    <property type="match status" value="1"/>
</dbReference>
<dbReference type="GO" id="GO:0051213">
    <property type="term" value="F:dioxygenase activity"/>
    <property type="evidence" value="ECO:0007669"/>
    <property type="project" value="UniProtKB-KW"/>
</dbReference>
<evidence type="ECO:0000259" key="1">
    <source>
        <dbReference type="PROSITE" id="PS51471"/>
    </source>
</evidence>
<gene>
    <name evidence="2" type="ORF">C1SCF055_LOCUS31076</name>
</gene>
<sequence>MMASIMPMCGFPDPNFWPNSCNLNLYEDGGMSVGWHSDDESLFQGKLVDIRILSLSLGARRKFELRANWPDEPEHPKSVMLSDGDMMTMEGMTQKHFQHRVPKE</sequence>
<dbReference type="AlphaFoldDB" id="A0A9P1D7M0"/>
<proteinExistence type="predicted"/>
<dbReference type="InterPro" id="IPR037151">
    <property type="entry name" value="AlkB-like_sf"/>
</dbReference>
<organism evidence="2">
    <name type="scientific">Cladocopium goreaui</name>
    <dbReference type="NCBI Taxonomy" id="2562237"/>
    <lineage>
        <taxon>Eukaryota</taxon>
        <taxon>Sar</taxon>
        <taxon>Alveolata</taxon>
        <taxon>Dinophyceae</taxon>
        <taxon>Suessiales</taxon>
        <taxon>Symbiodiniaceae</taxon>
        <taxon>Cladocopium</taxon>
    </lineage>
</organism>